<sequence>MLRFLFLEFAARAGFKLVLSKPIPAGGIMRIAAVIFGLCFMLPLQVTADERVVRLASLNWPPYSGETLPGQGASVEVVRRALAEMDYQLVVEFFPWSRVVHVAEEEGSRFHGYFPEYFSDAISQNFIYSSSIGSGPLGFVENNEAPVVWHSLEDLSRFRIGVVSDYVNTSEFDRLVENGHLHVAPVVSDKNNIQKVAFGRIDIAVIDQNLLEYSINNDPELIPLASKVRFNRHLLELKQLYVCLRRNYPHLAKVLDEGLQRIDIARIQREYLQSLNDSAERNSIPDGN</sequence>
<dbReference type="PANTHER" id="PTHR35936">
    <property type="entry name" value="MEMBRANE-BOUND LYTIC MUREIN TRANSGLYCOSYLASE F"/>
    <property type="match status" value="1"/>
</dbReference>
<protein>
    <submittedName>
        <fullName evidence="2">Transporter substrate-binding domain-containing protein</fullName>
    </submittedName>
</protein>
<comment type="caution">
    <text evidence="2">The sequence shown here is derived from an EMBL/GenBank/DDBJ whole genome shotgun (WGS) entry which is preliminary data.</text>
</comment>
<evidence type="ECO:0000313" key="2">
    <source>
        <dbReference type="EMBL" id="MCA6062212.1"/>
    </source>
</evidence>
<dbReference type="Gene3D" id="3.40.190.10">
    <property type="entry name" value="Periplasmic binding protein-like II"/>
    <property type="match status" value="2"/>
</dbReference>
<organism evidence="2 3">
    <name type="scientific">Thalassolituus marinus</name>
    <dbReference type="NCBI Taxonomy" id="671053"/>
    <lineage>
        <taxon>Bacteria</taxon>
        <taxon>Pseudomonadati</taxon>
        <taxon>Pseudomonadota</taxon>
        <taxon>Gammaproteobacteria</taxon>
        <taxon>Oceanospirillales</taxon>
        <taxon>Oceanospirillaceae</taxon>
        <taxon>Thalassolituus</taxon>
    </lineage>
</organism>
<name>A0ABS7ZKI5_9GAMM</name>
<evidence type="ECO:0000313" key="3">
    <source>
        <dbReference type="Proteomes" id="UP000714380"/>
    </source>
</evidence>
<dbReference type="PANTHER" id="PTHR35936:SF25">
    <property type="entry name" value="ABC TRANSPORTER SUBSTRATE-BINDING PROTEIN"/>
    <property type="match status" value="1"/>
</dbReference>
<keyword evidence="3" id="KW-1185">Reference proteome</keyword>
<comment type="similarity">
    <text evidence="1">Belongs to the bacterial solute-binding protein 3 family.</text>
</comment>
<dbReference type="Proteomes" id="UP000714380">
    <property type="component" value="Unassembled WGS sequence"/>
</dbReference>
<proteinExistence type="inferred from homology"/>
<reference evidence="2 3" key="1">
    <citation type="submission" date="2020-12" db="EMBL/GenBank/DDBJ databases">
        <title>Novel Thalassolituus-related marine hydrocarbonoclastic bacteria mediated algae-derived hydrocarbons mineralization in twilight zone of the northern South China Sea.</title>
        <authorList>
            <person name="Dong C."/>
        </authorList>
    </citation>
    <scope>NUCLEOTIDE SEQUENCE [LARGE SCALE GENOMIC DNA]</scope>
    <source>
        <strain evidence="2 3">IMCC1826</strain>
    </source>
</reference>
<dbReference type="SUPFAM" id="SSF53850">
    <property type="entry name" value="Periplasmic binding protein-like II"/>
    <property type="match status" value="1"/>
</dbReference>
<dbReference type="RefSeq" id="WP_225670932.1">
    <property type="nucleotide sequence ID" value="NZ_JAEDAH010000005.1"/>
</dbReference>
<dbReference type="EMBL" id="JAEDAH010000005">
    <property type="protein sequence ID" value="MCA6062212.1"/>
    <property type="molecule type" value="Genomic_DNA"/>
</dbReference>
<accession>A0ABS7ZKI5</accession>
<gene>
    <name evidence="2" type="ORF">I9W95_01185</name>
</gene>
<evidence type="ECO:0000256" key="1">
    <source>
        <dbReference type="ARBA" id="ARBA00010333"/>
    </source>
</evidence>